<gene>
    <name evidence="2" type="ORF">NLJ89_g5760</name>
</gene>
<reference evidence="2" key="1">
    <citation type="submission" date="2022-07" db="EMBL/GenBank/DDBJ databases">
        <title>Genome Sequence of Agrocybe chaxingu.</title>
        <authorList>
            <person name="Buettner E."/>
        </authorList>
    </citation>
    <scope>NUCLEOTIDE SEQUENCE</scope>
    <source>
        <strain evidence="2">MP-N11</strain>
    </source>
</reference>
<evidence type="ECO:0000313" key="2">
    <source>
        <dbReference type="EMBL" id="KAJ3508421.1"/>
    </source>
</evidence>
<dbReference type="OrthoDB" id="544277at2759"/>
<dbReference type="InterPro" id="IPR052523">
    <property type="entry name" value="Trichothecene_AcTrans"/>
</dbReference>
<accession>A0A9W8JXW2</accession>
<sequence length="235" mass="26154">MPLDQSMNTTTPYVRPATLDDLDEFVKAANRAFLHDPVFNYFANLKQFVDPEVDAEEYRGHVTVVVDPANNGRIVGGALWMPPRKRMAAWKLHLLFKSGFGKVLKQWGLGGLSKMVIGYQSVSEKKMKKCFEEKGVQESPKEAWYVQLIFTDPDYQGRGLMSKLMRDAFAKAPEATFCLEASTAKSRDLYAHLGFENPIPIPVGVGLCNSSGLRATGKDAAGVEAYAMGRWPSKR</sequence>
<protein>
    <recommendedName>
        <fullName evidence="1">N-acetyltransferase domain-containing protein</fullName>
    </recommendedName>
</protein>
<comment type="caution">
    <text evidence="2">The sequence shown here is derived from an EMBL/GenBank/DDBJ whole genome shotgun (WGS) entry which is preliminary data.</text>
</comment>
<dbReference type="CDD" id="cd04301">
    <property type="entry name" value="NAT_SF"/>
    <property type="match status" value="1"/>
</dbReference>
<name>A0A9W8JXW2_9AGAR</name>
<dbReference type="AlphaFoldDB" id="A0A9W8JXW2"/>
<dbReference type="Proteomes" id="UP001148786">
    <property type="component" value="Unassembled WGS sequence"/>
</dbReference>
<evidence type="ECO:0000313" key="3">
    <source>
        <dbReference type="Proteomes" id="UP001148786"/>
    </source>
</evidence>
<dbReference type="SUPFAM" id="SSF55729">
    <property type="entry name" value="Acyl-CoA N-acyltransferases (Nat)"/>
    <property type="match status" value="1"/>
</dbReference>
<feature type="domain" description="N-acetyltransferase" evidence="1">
    <location>
        <begin position="12"/>
        <end position="233"/>
    </location>
</feature>
<dbReference type="EMBL" id="JANKHO010000563">
    <property type="protein sequence ID" value="KAJ3508421.1"/>
    <property type="molecule type" value="Genomic_DNA"/>
</dbReference>
<organism evidence="2 3">
    <name type="scientific">Agrocybe chaxingu</name>
    <dbReference type="NCBI Taxonomy" id="84603"/>
    <lineage>
        <taxon>Eukaryota</taxon>
        <taxon>Fungi</taxon>
        <taxon>Dikarya</taxon>
        <taxon>Basidiomycota</taxon>
        <taxon>Agaricomycotina</taxon>
        <taxon>Agaricomycetes</taxon>
        <taxon>Agaricomycetidae</taxon>
        <taxon>Agaricales</taxon>
        <taxon>Agaricineae</taxon>
        <taxon>Strophariaceae</taxon>
        <taxon>Agrocybe</taxon>
    </lineage>
</organism>
<dbReference type="PANTHER" id="PTHR42791">
    <property type="entry name" value="GNAT FAMILY ACETYLTRANSFERASE"/>
    <property type="match status" value="1"/>
</dbReference>
<evidence type="ECO:0000259" key="1">
    <source>
        <dbReference type="PROSITE" id="PS51186"/>
    </source>
</evidence>
<dbReference type="PANTHER" id="PTHR42791:SF1">
    <property type="entry name" value="N-ACETYLTRANSFERASE DOMAIN-CONTAINING PROTEIN"/>
    <property type="match status" value="1"/>
</dbReference>
<dbReference type="InterPro" id="IPR016181">
    <property type="entry name" value="Acyl_CoA_acyltransferase"/>
</dbReference>
<dbReference type="InterPro" id="IPR000182">
    <property type="entry name" value="GNAT_dom"/>
</dbReference>
<dbReference type="PROSITE" id="PS51186">
    <property type="entry name" value="GNAT"/>
    <property type="match status" value="1"/>
</dbReference>
<proteinExistence type="predicted"/>
<dbReference type="Gene3D" id="3.40.630.30">
    <property type="match status" value="1"/>
</dbReference>
<keyword evidence="3" id="KW-1185">Reference proteome</keyword>
<dbReference type="Pfam" id="PF13508">
    <property type="entry name" value="Acetyltransf_7"/>
    <property type="match status" value="1"/>
</dbReference>
<dbReference type="GO" id="GO:0016747">
    <property type="term" value="F:acyltransferase activity, transferring groups other than amino-acyl groups"/>
    <property type="evidence" value="ECO:0007669"/>
    <property type="project" value="InterPro"/>
</dbReference>